<name>A0ACA9RAB6_9GLOM</name>
<accession>A0ACA9RAB6</accession>
<dbReference type="Proteomes" id="UP000789920">
    <property type="component" value="Unassembled WGS sequence"/>
</dbReference>
<keyword evidence="2" id="KW-1185">Reference proteome</keyword>
<gene>
    <name evidence="1" type="ORF">RPERSI_LOCUS17829</name>
</gene>
<reference evidence="1" key="1">
    <citation type="submission" date="2021-06" db="EMBL/GenBank/DDBJ databases">
        <authorList>
            <person name="Kallberg Y."/>
            <person name="Tangrot J."/>
            <person name="Rosling A."/>
        </authorList>
    </citation>
    <scope>NUCLEOTIDE SEQUENCE</scope>
    <source>
        <strain evidence="1">MA461A</strain>
    </source>
</reference>
<comment type="caution">
    <text evidence="1">The sequence shown here is derived from an EMBL/GenBank/DDBJ whole genome shotgun (WGS) entry which is preliminary data.</text>
</comment>
<dbReference type="EMBL" id="CAJVQC010046216">
    <property type="protein sequence ID" value="CAG8782666.1"/>
    <property type="molecule type" value="Genomic_DNA"/>
</dbReference>
<protein>
    <submittedName>
        <fullName evidence="1">7405_t:CDS:1</fullName>
    </submittedName>
</protein>
<proteinExistence type="predicted"/>
<evidence type="ECO:0000313" key="2">
    <source>
        <dbReference type="Proteomes" id="UP000789920"/>
    </source>
</evidence>
<organism evidence="1 2">
    <name type="scientific">Racocetra persica</name>
    <dbReference type="NCBI Taxonomy" id="160502"/>
    <lineage>
        <taxon>Eukaryota</taxon>
        <taxon>Fungi</taxon>
        <taxon>Fungi incertae sedis</taxon>
        <taxon>Mucoromycota</taxon>
        <taxon>Glomeromycotina</taxon>
        <taxon>Glomeromycetes</taxon>
        <taxon>Diversisporales</taxon>
        <taxon>Gigasporaceae</taxon>
        <taxon>Racocetra</taxon>
    </lineage>
</organism>
<feature type="non-terminal residue" evidence="1">
    <location>
        <position position="1"/>
    </location>
</feature>
<sequence length="211" mass="24192">LLKKNQSNTYNLFGSSFGGIVAYEMGCKLVKQGKSVNLIMVDTPTGQDMTNSTISVAEILHYIYSKTYNLDELIGMDDDEKALQIAIEKASTLDTKQNQVIIPEGFAITMLKRYFDVIKFNIKAMKTYQLPRSEKPIPIIYFKAKIRNNLDLEFPEKSWIKIQEINGGKLDCIELDGDHISVNLYPACKTITDYIKQYFKSNYHHSKERIN</sequence>
<evidence type="ECO:0000313" key="1">
    <source>
        <dbReference type="EMBL" id="CAG8782666.1"/>
    </source>
</evidence>